<reference evidence="1 2" key="1">
    <citation type="submission" date="2018-07" db="EMBL/GenBank/DDBJ databases">
        <title>Genome sequence of Azospirillum sp. ATCC 49961.</title>
        <authorList>
            <person name="Sant'Anna F.H."/>
            <person name="Baldani J.I."/>
            <person name="Zilli J.E."/>
            <person name="Reis V.M."/>
            <person name="Hartmann A."/>
            <person name="Cruz L."/>
            <person name="de Souza E.M."/>
            <person name="de Oliveira Pedrosa F."/>
            <person name="Passaglia L.M.P."/>
        </authorList>
    </citation>
    <scope>NUCLEOTIDE SEQUENCE [LARGE SCALE GENOMIC DNA]</scope>
    <source>
        <strain evidence="1 2">ATCC 49961</strain>
    </source>
</reference>
<dbReference type="EMBL" id="QOKW01000057">
    <property type="protein sequence ID" value="KAA0675722.1"/>
    <property type="molecule type" value="Genomic_DNA"/>
</dbReference>
<keyword evidence="2" id="KW-1185">Reference proteome</keyword>
<evidence type="ECO:0000313" key="2">
    <source>
        <dbReference type="Proteomes" id="UP000480854"/>
    </source>
</evidence>
<dbReference type="AlphaFoldDB" id="A0A9W7KMW1"/>
<dbReference type="Proteomes" id="UP000480854">
    <property type="component" value="Unassembled WGS sequence"/>
</dbReference>
<evidence type="ECO:0000313" key="1">
    <source>
        <dbReference type="EMBL" id="KAA0675722.1"/>
    </source>
</evidence>
<sequence length="301" mass="32982">MTIEGKAVWSAAESYYALTLELNSAKLATEALRLGEGTIIDVKANERVTDFLTEFGKKANIVGKSLAELAQAAGVSLEDLRQGFRAIEVERAKVNALKRAKDLATETEETKRLADATLQGANAAAEMAKSIEIERQLRAMGLDAKDKDLQALRSEIAAKLEAAEASREYLQAAREGESILERYGDGATRLRLGLEKLNRTQQVLAENGKMTPELQQAFSNAAIDIAKQTKTIEGAFFRSFDGIGDAWSDLFEKMLTKGKAKFSDFADVMNDIFTKALAEMAYYAIARPVIVPQYVAVDLNE</sequence>
<dbReference type="RefSeq" id="WP_149472553.1">
    <property type="nucleotide sequence ID" value="NZ_QOKW01000057.1"/>
</dbReference>
<comment type="caution">
    <text evidence="1">The sequence shown here is derived from an EMBL/GenBank/DDBJ whole genome shotgun (WGS) entry which is preliminary data.</text>
</comment>
<proteinExistence type="predicted"/>
<protein>
    <submittedName>
        <fullName evidence="1">Uncharacterized protein</fullName>
    </submittedName>
</protein>
<name>A0A9W7KMW1_9PROT</name>
<accession>A0A9W7KMW1</accession>
<dbReference type="OrthoDB" id="9861434at2"/>
<organism evidence="1 2">
    <name type="scientific">Roseomonas genomospecies 6</name>
    <dbReference type="NCBI Taxonomy" id="214106"/>
    <lineage>
        <taxon>Bacteria</taxon>
        <taxon>Pseudomonadati</taxon>
        <taxon>Pseudomonadota</taxon>
        <taxon>Alphaproteobacteria</taxon>
        <taxon>Acetobacterales</taxon>
        <taxon>Roseomonadaceae</taxon>
        <taxon>Roseomonas</taxon>
    </lineage>
</organism>
<gene>
    <name evidence="1" type="ORF">DS843_30340</name>
</gene>